<evidence type="ECO:0008006" key="3">
    <source>
        <dbReference type="Google" id="ProtNLM"/>
    </source>
</evidence>
<name>A0A0A9GSC7_ARUDO</name>
<reference evidence="2" key="1">
    <citation type="submission" date="2014-09" db="EMBL/GenBank/DDBJ databases">
        <authorList>
            <person name="Magalhaes I.L.F."/>
            <person name="Oliveira U."/>
            <person name="Santos F.R."/>
            <person name="Vidigal T.H.D.A."/>
            <person name="Brescovit A.D."/>
            <person name="Santos A.J."/>
        </authorList>
    </citation>
    <scope>NUCLEOTIDE SEQUENCE</scope>
    <source>
        <tissue evidence="2">Shoot tissue taken approximately 20 cm above the soil surface</tissue>
    </source>
</reference>
<feature type="signal peptide" evidence="1">
    <location>
        <begin position="1"/>
        <end position="19"/>
    </location>
</feature>
<accession>A0A0A9GSC7</accession>
<dbReference type="AlphaFoldDB" id="A0A0A9GSC7"/>
<protein>
    <recommendedName>
        <fullName evidence="3">Secreted protein</fullName>
    </recommendedName>
</protein>
<dbReference type="EMBL" id="GBRH01172465">
    <property type="protein sequence ID" value="JAE25431.1"/>
    <property type="molecule type" value="Transcribed_RNA"/>
</dbReference>
<organism evidence="2">
    <name type="scientific">Arundo donax</name>
    <name type="common">Giant reed</name>
    <name type="synonym">Donax arundinaceus</name>
    <dbReference type="NCBI Taxonomy" id="35708"/>
    <lineage>
        <taxon>Eukaryota</taxon>
        <taxon>Viridiplantae</taxon>
        <taxon>Streptophyta</taxon>
        <taxon>Embryophyta</taxon>
        <taxon>Tracheophyta</taxon>
        <taxon>Spermatophyta</taxon>
        <taxon>Magnoliopsida</taxon>
        <taxon>Liliopsida</taxon>
        <taxon>Poales</taxon>
        <taxon>Poaceae</taxon>
        <taxon>PACMAD clade</taxon>
        <taxon>Arundinoideae</taxon>
        <taxon>Arundineae</taxon>
        <taxon>Arundo</taxon>
    </lineage>
</organism>
<feature type="chain" id="PRO_5002047896" description="Secreted protein" evidence="1">
    <location>
        <begin position="20"/>
        <end position="67"/>
    </location>
</feature>
<keyword evidence="1" id="KW-0732">Signal</keyword>
<reference evidence="2" key="2">
    <citation type="journal article" date="2015" name="Data Brief">
        <title>Shoot transcriptome of the giant reed, Arundo donax.</title>
        <authorList>
            <person name="Barrero R.A."/>
            <person name="Guerrero F.D."/>
            <person name="Moolhuijzen P."/>
            <person name="Goolsby J.A."/>
            <person name="Tidwell J."/>
            <person name="Bellgard S.E."/>
            <person name="Bellgard M.I."/>
        </authorList>
    </citation>
    <scope>NUCLEOTIDE SEQUENCE</scope>
    <source>
        <tissue evidence="2">Shoot tissue taken approximately 20 cm above the soil surface</tissue>
    </source>
</reference>
<sequence>MACYLTALLLSLFLHRPSPLCPSLVFMLTSDLHQGVDCCPFRFVCIHFFLYYCSRRLDWLCSGREAA</sequence>
<proteinExistence type="predicted"/>
<evidence type="ECO:0000313" key="2">
    <source>
        <dbReference type="EMBL" id="JAE25431.1"/>
    </source>
</evidence>
<evidence type="ECO:0000256" key="1">
    <source>
        <dbReference type="SAM" id="SignalP"/>
    </source>
</evidence>